<feature type="domain" description="YhdP central" evidence="2">
    <location>
        <begin position="29"/>
        <end position="1301"/>
    </location>
</feature>
<dbReference type="Proteomes" id="UP001549691">
    <property type="component" value="Unassembled WGS sequence"/>
</dbReference>
<dbReference type="InterPro" id="IPR025263">
    <property type="entry name" value="YhdP_central"/>
</dbReference>
<accession>A0ABV2TFL8</accession>
<dbReference type="NCBIfam" id="TIGR02099">
    <property type="entry name" value="YhdP family protein"/>
    <property type="match status" value="1"/>
</dbReference>
<dbReference type="PANTHER" id="PTHR38690:SF1">
    <property type="entry name" value="PROTEASE"/>
    <property type="match status" value="1"/>
</dbReference>
<keyword evidence="1" id="KW-1133">Transmembrane helix</keyword>
<evidence type="ECO:0000256" key="1">
    <source>
        <dbReference type="SAM" id="Phobius"/>
    </source>
</evidence>
<dbReference type="Pfam" id="PF13116">
    <property type="entry name" value="YhdP"/>
    <property type="match status" value="1"/>
</dbReference>
<keyword evidence="1" id="KW-0812">Transmembrane</keyword>
<keyword evidence="4" id="KW-1185">Reference proteome</keyword>
<dbReference type="InterPro" id="IPR011836">
    <property type="entry name" value="YhdP"/>
</dbReference>
<dbReference type="PANTHER" id="PTHR38690">
    <property type="entry name" value="PROTEASE-RELATED"/>
    <property type="match status" value="1"/>
</dbReference>
<name>A0ABV2TFL8_9RHOO</name>
<reference evidence="3 4" key="1">
    <citation type="submission" date="2024-07" db="EMBL/GenBank/DDBJ databases">
        <title>Uliginosibacterium flavum JJ3220;KACC:17644.</title>
        <authorList>
            <person name="Kim M.K."/>
        </authorList>
    </citation>
    <scope>NUCLEOTIDE SEQUENCE [LARGE SCALE GENOMIC DNA]</scope>
    <source>
        <strain evidence="3 4">KACC:17644</strain>
    </source>
</reference>
<evidence type="ECO:0000313" key="3">
    <source>
        <dbReference type="EMBL" id="MET7012704.1"/>
    </source>
</evidence>
<evidence type="ECO:0000313" key="4">
    <source>
        <dbReference type="Proteomes" id="UP001549691"/>
    </source>
</evidence>
<sequence>MADIPTDSHKSPTWRTRLAAALHWRSLVRLPLHLPRLAWRFLWLGFFVLAIGFLLLRYVAAPQIAEQRERIEQALSQQLGLKVQIAALDANWQGLRPELSIRGLKIFDHENRVALELPQIEASMAWSSLFYRSLRLYRLEVIKPELDLRRLADGRIFIAGLHINSGGADSGMGDLVLGQRQVVIRDARLVWTDEQRDAPPLALDQVSFRLENSGDSHRFALLASPPAAYSANLDVRGDLYGSGFKDLADWRGSIYLSLDEADLAVWQKWLDYPLALPRGRGGIRTWLSFDGKHLESLTADVALADVALRFGKELPQLDLASLQGRVTLNAREDEINFAAERLSLATQDGLRVGPTRIGFRYLMADDQRPAQGSFSSGELDVRVLSQLSAYLPLPADSARRLVEAAPSGRIVDCKLTWEGPAEKIEHFELSARAEALSLQPVGSFPGFTGLSVQVTGTERKGEFKLGVKDGALSVPTALTESMLLTRLDLAGGWSYEKPKGSAQEALTVKIASGRVVNPHTSADVSGYWQARAAGPGYLDIHAQAKRAQLDAVWRYIPKMPGDYVENWLHESLTAGRGEDLRFQLTGDLTQFPFHKSPGAFRLEGKLVDATLETFAPGWPGATAIQGSLVLDRQRLTIRADKARYQNVPLRAVKVEIPDLMDEGKQVLTVDGKASGATTDFLHYVNASPLEKIAGSFTRELRASGNGNLDLHIEVPLHDALHTRVKGDYRFAGNTLRLIPALPEFSEATGILGFTEKGVSLPGADATFLGKRVRATGVTEADGSLRFDGQGAITMAGLRKLAPNPAWDHLSGETAVTTLIRVRHNLVDVSVDSNLVGVISELPPPMVKDVAERWPLHFNVRAESRDGSPESSNTWRVKLDQRVDVAWGESCSDKQCTLTRGAVAVGEDAVLPAQGWRVSGIVKAVNAEQWQPVIEDMLAGFGAGSGGMAGELAVAVQVADLRVAGHRFRDVNGKALRRDGNWTLRLDGPDLAGDLSWSEAGNGSLRARLSQLSLQPVVGGFEPVPALVTAEGRRPLRQPPALDVVAEHFRLRSMDLGKLSLQAVSDDKRWQLKNISLTAPDMVITGSGVWQRNAGTRLDFKLSSEDAGSMLGRFGQENALRKGAVDFEGNLAWAGLPTTLHYPSMNGALKLKASDGQFRKMEPGAGRLIGILSLQSLPRRISLDFRDVFSEGFAFDSITGDMRVEAGVLNTGDLEVRGPAAKVFLTGSADLAHETLDMHVRVQPTLSETVAIGVIVGQAAVGILNPAVGAAVYLGQKLLRDPVEKIFGYDYAVTGAWADPKVEKVGSKLSVPAASEPAVDLSAPR</sequence>
<organism evidence="3 4">
    <name type="scientific">Uliginosibacterium flavum</name>
    <dbReference type="NCBI Taxonomy" id="1396831"/>
    <lineage>
        <taxon>Bacteria</taxon>
        <taxon>Pseudomonadati</taxon>
        <taxon>Pseudomonadota</taxon>
        <taxon>Betaproteobacteria</taxon>
        <taxon>Rhodocyclales</taxon>
        <taxon>Zoogloeaceae</taxon>
        <taxon>Uliginosibacterium</taxon>
    </lineage>
</organism>
<comment type="caution">
    <text evidence="3">The sequence shown here is derived from an EMBL/GenBank/DDBJ whole genome shotgun (WGS) entry which is preliminary data.</text>
</comment>
<proteinExistence type="predicted"/>
<protein>
    <submittedName>
        <fullName evidence="3">YhdP family protein</fullName>
    </submittedName>
</protein>
<keyword evidence="1" id="KW-0472">Membrane</keyword>
<evidence type="ECO:0000259" key="2">
    <source>
        <dbReference type="Pfam" id="PF13116"/>
    </source>
</evidence>
<dbReference type="EMBL" id="JBEWZI010000001">
    <property type="protein sequence ID" value="MET7012704.1"/>
    <property type="molecule type" value="Genomic_DNA"/>
</dbReference>
<feature type="transmembrane region" description="Helical" evidence="1">
    <location>
        <begin position="37"/>
        <end position="60"/>
    </location>
</feature>
<gene>
    <name evidence="3" type="ORF">ABXR19_00785</name>
</gene>
<dbReference type="RefSeq" id="WP_354599163.1">
    <property type="nucleotide sequence ID" value="NZ_JBEWZI010000001.1"/>
</dbReference>